<feature type="transmembrane region" description="Helical" evidence="1">
    <location>
        <begin position="536"/>
        <end position="554"/>
    </location>
</feature>
<feature type="transmembrane region" description="Helical" evidence="1">
    <location>
        <begin position="855"/>
        <end position="878"/>
    </location>
</feature>
<sequence length="1033" mass="114380">MNLPSLSIRRPIFISCIVILMLILGAFSLKRMPVDMFPDVTFPVLFVQVTYPGASPLDLEKQVSKLIEDEVGSISGLKTLTSNNLDGVAIVVLEFQLGTDIKEVEQEVRNRLGNIRRDLPADIYEPVIRRFDPADQPIVVLAITSDLPEGQAYDLANETIKPQFERLKDVGQVDIFGGRKQEIHVIVDKNKLQDRKISMLQVSQRILDTSKDTPIGKIENPQNETTLRTSGEFDALKQIAEVNVNFVGSDRAVLVQDIGKVVRSLEDQKTMGRIKGKSALLMNIYKQRGANTVAVAENVNKNIQKINAFLKERKINGEVSLVRDTSRPIQLNVYDVKESIIIGIILCVIVVFFFLGSARSTFITAMALPNSLLGGFVIMYAMGFTINLMTLLALSLAVGLLIDDAIVVRENIFRHLEMGKKPKDAALDGTKEVAMAVIATTLVVIAVFGPISFLQGIVGQFFKQFGLTVVFTMLISLFDAFTVAPMLSAYMAHPNEHHKGTGIIGRMLSAFDRFQTRLEDIYEKGLRYTLVNPKKILLAGTLIFFSSLVTIAFIPKTFLPSPDNGEFNVNIEMPVGSSLMATSTFTEKVEKIFENDPAVDMVLAVVGNTNNESNKAMLFVRLVERKKRSMSTTDYKEEIRKKIKQFDKEAIVALGDIDAVNSGQKPLNVNIQGENLEELNAYAVKLVERMKKIPGLVDVDTNFRSGKPEFHVIFDRARSEALGVSTVTAGAELRNRTEGNEQAIFRENGIDYKIRVRFEEMYRDLRTQFATTLVPNSNFNMIPLSRIAKGEETFGYSQINRQNKGRYIQISGNLAKGGALGTISAEIEKIIKTELPPPPGIDYKFQGQADDFKELIANMLLAIFLGVTFIYLVLASLYESFITPFSILLALPLAMTGAFLALLIFGKTIDIFSLIGIVLLLGVVAKNSILLVDYTNQLIHEGLERNAALLKACRTRLRPILMTSLALIAGMIPIAIGLNEASAMRTSMGIAIIGGLVSSTLLTLLIVPAAYGFIEDFKMWFRAKLAKITGYQP</sequence>
<evidence type="ECO:0000256" key="1">
    <source>
        <dbReference type="SAM" id="Phobius"/>
    </source>
</evidence>
<dbReference type="Pfam" id="PF00873">
    <property type="entry name" value="ACR_tran"/>
    <property type="match status" value="1"/>
</dbReference>
<dbReference type="Proteomes" id="UP000075391">
    <property type="component" value="Unassembled WGS sequence"/>
</dbReference>
<dbReference type="InterPro" id="IPR001036">
    <property type="entry name" value="Acrflvin-R"/>
</dbReference>
<dbReference type="PANTHER" id="PTHR32063">
    <property type="match status" value="1"/>
</dbReference>
<dbReference type="PANTHER" id="PTHR32063:SF0">
    <property type="entry name" value="SWARMING MOTILITY PROTEIN SWRC"/>
    <property type="match status" value="1"/>
</dbReference>
<dbReference type="SUPFAM" id="SSF82714">
    <property type="entry name" value="Multidrug efflux transporter AcrB TolC docking domain, DN and DC subdomains"/>
    <property type="match status" value="2"/>
</dbReference>
<name>A0A150WTN4_BDEBC</name>
<dbReference type="SUPFAM" id="SSF82866">
    <property type="entry name" value="Multidrug efflux transporter AcrB transmembrane domain"/>
    <property type="match status" value="2"/>
</dbReference>
<dbReference type="GO" id="GO:0042910">
    <property type="term" value="F:xenobiotic transmembrane transporter activity"/>
    <property type="evidence" value="ECO:0007669"/>
    <property type="project" value="TreeGrafter"/>
</dbReference>
<feature type="transmembrane region" description="Helical" evidence="1">
    <location>
        <begin position="960"/>
        <end position="978"/>
    </location>
</feature>
<feature type="transmembrane region" description="Helical" evidence="1">
    <location>
        <begin position="885"/>
        <end position="905"/>
    </location>
</feature>
<accession>A0A150WTN4</accession>
<dbReference type="OrthoDB" id="5287126at2"/>
<keyword evidence="1" id="KW-0812">Transmembrane</keyword>
<gene>
    <name evidence="2" type="ORF">AZI85_16485</name>
</gene>
<dbReference type="GO" id="GO:0005886">
    <property type="term" value="C:plasma membrane"/>
    <property type="evidence" value="ECO:0007669"/>
    <property type="project" value="TreeGrafter"/>
</dbReference>
<organism evidence="2 3">
    <name type="scientific">Bdellovibrio bacteriovorus</name>
    <dbReference type="NCBI Taxonomy" id="959"/>
    <lineage>
        <taxon>Bacteria</taxon>
        <taxon>Pseudomonadati</taxon>
        <taxon>Bdellovibrionota</taxon>
        <taxon>Bdellovibrionia</taxon>
        <taxon>Bdellovibrionales</taxon>
        <taxon>Pseudobdellovibrionaceae</taxon>
        <taxon>Bdellovibrio</taxon>
    </lineage>
</organism>
<dbReference type="PRINTS" id="PR00702">
    <property type="entry name" value="ACRIFLAVINRP"/>
</dbReference>
<dbReference type="Gene3D" id="3.30.70.1430">
    <property type="entry name" value="Multidrug efflux transporter AcrB pore domain"/>
    <property type="match status" value="2"/>
</dbReference>
<feature type="transmembrane region" description="Helical" evidence="1">
    <location>
        <begin position="990"/>
        <end position="1014"/>
    </location>
</feature>
<dbReference type="Gene3D" id="3.30.70.1440">
    <property type="entry name" value="Multidrug efflux transporter AcrB pore domain"/>
    <property type="match status" value="1"/>
</dbReference>
<keyword evidence="1" id="KW-0472">Membrane</keyword>
<dbReference type="Gene3D" id="3.30.2090.10">
    <property type="entry name" value="Multidrug efflux transporter AcrB TolC docking domain, DN and DC subdomains"/>
    <property type="match status" value="2"/>
</dbReference>
<reference evidence="2 3" key="1">
    <citation type="submission" date="2016-03" db="EMBL/GenBank/DDBJ databases">
        <authorList>
            <person name="Ploux O."/>
        </authorList>
    </citation>
    <scope>NUCLEOTIDE SEQUENCE [LARGE SCALE GENOMIC DNA]</scope>
    <source>
        <strain evidence="2 3">BER2</strain>
    </source>
</reference>
<dbReference type="RefSeq" id="WP_063243188.1">
    <property type="nucleotide sequence ID" value="NZ_LUKF01000006.1"/>
</dbReference>
<dbReference type="AlphaFoldDB" id="A0A150WTN4"/>
<dbReference type="SUPFAM" id="SSF82693">
    <property type="entry name" value="Multidrug efflux transporter AcrB pore domain, PN1, PN2, PC1 and PC2 subdomains"/>
    <property type="match status" value="3"/>
</dbReference>
<dbReference type="Gene3D" id="3.30.70.1320">
    <property type="entry name" value="Multidrug efflux transporter AcrB pore domain like"/>
    <property type="match status" value="1"/>
</dbReference>
<dbReference type="Gene3D" id="1.20.1640.10">
    <property type="entry name" value="Multidrug efflux transporter AcrB transmembrane domain"/>
    <property type="match status" value="2"/>
</dbReference>
<dbReference type="EMBL" id="LUKF01000006">
    <property type="protein sequence ID" value="KYG69835.1"/>
    <property type="molecule type" value="Genomic_DNA"/>
</dbReference>
<feature type="transmembrane region" description="Helical" evidence="1">
    <location>
        <begin position="433"/>
        <end position="453"/>
    </location>
</feature>
<feature type="transmembrane region" description="Helical" evidence="1">
    <location>
        <begin position="339"/>
        <end position="355"/>
    </location>
</feature>
<feature type="transmembrane region" description="Helical" evidence="1">
    <location>
        <begin position="465"/>
        <end position="490"/>
    </location>
</feature>
<proteinExistence type="predicted"/>
<comment type="caution">
    <text evidence="2">The sequence shown here is derived from an EMBL/GenBank/DDBJ whole genome shotgun (WGS) entry which is preliminary data.</text>
</comment>
<keyword evidence="1" id="KW-1133">Transmembrane helix</keyword>
<evidence type="ECO:0000313" key="3">
    <source>
        <dbReference type="Proteomes" id="UP000075391"/>
    </source>
</evidence>
<feature type="transmembrane region" description="Helical" evidence="1">
    <location>
        <begin position="911"/>
        <end position="932"/>
    </location>
</feature>
<feature type="transmembrane region" description="Helical" evidence="1">
    <location>
        <begin position="388"/>
        <end position="412"/>
    </location>
</feature>
<evidence type="ECO:0000313" key="2">
    <source>
        <dbReference type="EMBL" id="KYG69835.1"/>
    </source>
</evidence>
<protein>
    <submittedName>
        <fullName evidence="2">NolG efflux transporter</fullName>
    </submittedName>
</protein>
<feature type="transmembrane region" description="Helical" evidence="1">
    <location>
        <begin position="12"/>
        <end position="29"/>
    </location>
</feature>
<dbReference type="InterPro" id="IPR027463">
    <property type="entry name" value="AcrB_DN_DC_subdom"/>
</dbReference>